<dbReference type="STRING" id="1903181.BTN85_1558"/>
<dbReference type="AlphaFoldDB" id="A0A1Q6DXL3"/>
<reference evidence="2" key="1">
    <citation type="submission" date="2016-12" db="EMBL/GenBank/DDBJ databases">
        <title>Discovery of methanogenic haloarchaea.</title>
        <authorList>
            <person name="Sorokin D.Y."/>
            <person name="Makarova K.S."/>
            <person name="Abbas B."/>
            <person name="Ferrer M."/>
            <person name="Golyshin P.N."/>
        </authorList>
    </citation>
    <scope>NUCLEOTIDE SEQUENCE [LARGE SCALE GENOMIC DNA]</scope>
    <source>
        <strain evidence="2">HMET1</strain>
    </source>
</reference>
<evidence type="ECO:0000313" key="3">
    <source>
        <dbReference type="Proteomes" id="UP000185744"/>
    </source>
</evidence>
<feature type="transmembrane region" description="Helical" evidence="1">
    <location>
        <begin position="48"/>
        <end position="67"/>
    </location>
</feature>
<keyword evidence="1" id="KW-1133">Transmembrane helix</keyword>
<dbReference type="EMBL" id="MSDW01000001">
    <property type="protein sequence ID" value="OKY79052.1"/>
    <property type="molecule type" value="Genomic_DNA"/>
</dbReference>
<dbReference type="Pfam" id="PF04367">
    <property type="entry name" value="DUF502"/>
    <property type="match status" value="1"/>
</dbReference>
<gene>
    <name evidence="2" type="ORF">BTN85_1558</name>
</gene>
<evidence type="ECO:0000313" key="2">
    <source>
        <dbReference type="EMBL" id="OKY79052.1"/>
    </source>
</evidence>
<comment type="caution">
    <text evidence="2">The sequence shown here is derived from an EMBL/GenBank/DDBJ whole genome shotgun (WGS) entry which is preliminary data.</text>
</comment>
<dbReference type="PANTHER" id="PTHR31876:SF26">
    <property type="entry name" value="PROTEIN LIKE COV 2"/>
    <property type="match status" value="1"/>
</dbReference>
<organism evidence="2 3">
    <name type="scientific">Methanohalarchaeum thermophilum</name>
    <dbReference type="NCBI Taxonomy" id="1903181"/>
    <lineage>
        <taxon>Archaea</taxon>
        <taxon>Methanobacteriati</taxon>
        <taxon>Methanobacteriota</taxon>
        <taxon>Methanonatronarchaeia</taxon>
        <taxon>Methanonatronarchaeales</taxon>
        <taxon>Methanonatronarchaeaceae</taxon>
        <taxon>Candidatus Methanohalarchaeum</taxon>
    </lineage>
</organism>
<protein>
    <submittedName>
        <fullName evidence="2">Membrane protein</fullName>
    </submittedName>
</protein>
<accession>A0A1Q6DXL3</accession>
<dbReference type="PANTHER" id="PTHR31876">
    <property type="entry name" value="COV-LIKE PROTEIN 1"/>
    <property type="match status" value="1"/>
</dbReference>
<sequence>MLKKLRDYLVAGIVVVVPLFFTFFVLWWSFRAIHNLIDPVIKLFFDKSIPGLSLLILFGVLLAIGGFTRATIGKKLVSIVDTYIDKIPILRELYGAAKQLTSAIFVRDEEFKNVVLLEYPRQGVHSLGLITGAEIEEVQEKTDKDVISVYVPTSPNPTSGMMVFVSRDQITSIDMEVDEALRLIISGGFTSPLEGKQKKPNSIKNDK</sequence>
<name>A0A1Q6DXL3_METT1</name>
<dbReference type="InParanoid" id="A0A1Q6DXL3"/>
<dbReference type="InterPro" id="IPR007462">
    <property type="entry name" value="COV1-like"/>
</dbReference>
<keyword evidence="1" id="KW-0472">Membrane</keyword>
<feature type="transmembrane region" description="Helical" evidence="1">
    <location>
        <begin position="7"/>
        <end position="28"/>
    </location>
</feature>
<proteinExistence type="predicted"/>
<keyword evidence="1" id="KW-0812">Transmembrane</keyword>
<dbReference type="Proteomes" id="UP000185744">
    <property type="component" value="Unassembled WGS sequence"/>
</dbReference>
<keyword evidence="3" id="KW-1185">Reference proteome</keyword>
<evidence type="ECO:0000256" key="1">
    <source>
        <dbReference type="SAM" id="Phobius"/>
    </source>
</evidence>